<dbReference type="AlphaFoldDB" id="A0A8J3ELK4"/>
<gene>
    <name evidence="1" type="primary">yviE</name>
    <name evidence="1" type="ORF">GCM10007096_07550</name>
</gene>
<reference evidence="1" key="1">
    <citation type="journal article" date="2014" name="Int. J. Syst. Evol. Microbiol.">
        <title>Complete genome sequence of Corynebacterium casei LMG S-19264T (=DSM 44701T), isolated from a smear-ripened cheese.</title>
        <authorList>
            <consortium name="US DOE Joint Genome Institute (JGI-PGF)"/>
            <person name="Walter F."/>
            <person name="Albersmeier A."/>
            <person name="Kalinowski J."/>
            <person name="Ruckert C."/>
        </authorList>
    </citation>
    <scope>NUCLEOTIDE SEQUENCE</scope>
    <source>
        <strain evidence="1">CGMCC 1.12777</strain>
    </source>
</reference>
<proteinExistence type="predicted"/>
<accession>A0A8J3ELK4</accession>
<protein>
    <submittedName>
        <fullName evidence="1">Uncharacterized protein</fullName>
    </submittedName>
</protein>
<dbReference type="EMBL" id="BMFV01000003">
    <property type="protein sequence ID" value="GGH76712.1"/>
    <property type="molecule type" value="Genomic_DNA"/>
</dbReference>
<evidence type="ECO:0000313" key="1">
    <source>
        <dbReference type="EMBL" id="GGH76712.1"/>
    </source>
</evidence>
<evidence type="ECO:0000313" key="2">
    <source>
        <dbReference type="Proteomes" id="UP000656813"/>
    </source>
</evidence>
<name>A0A8J3ELK4_9BACL</name>
<dbReference type="Proteomes" id="UP000656813">
    <property type="component" value="Unassembled WGS sequence"/>
</dbReference>
<dbReference type="RefSeq" id="WP_188496058.1">
    <property type="nucleotide sequence ID" value="NZ_BMFV01000003.1"/>
</dbReference>
<keyword evidence="2" id="KW-1185">Reference proteome</keyword>
<dbReference type="InterPro" id="IPR045527">
    <property type="entry name" value="DUF6470"/>
</dbReference>
<sequence length="181" mass="19952">MNIPSLSIHSTMGKIQIQSTGPQLEVHQGQTQQTIEQPKAEMTIERTPSKLTIDQTQAWNNLNLKSAFVRISEAVDEGHQAVMEGIARRAEEGDDLLHIERGGNPIKAHAVQNAQQKGSYSTGSTPPFQAVKESYSPSEVEINWQTKKPEIAATSEPPSFQFQRGQVNISMAQYPSVDISI</sequence>
<reference evidence="1" key="2">
    <citation type="submission" date="2020-09" db="EMBL/GenBank/DDBJ databases">
        <authorList>
            <person name="Sun Q."/>
            <person name="Zhou Y."/>
        </authorList>
    </citation>
    <scope>NUCLEOTIDE SEQUENCE</scope>
    <source>
        <strain evidence="1">CGMCC 1.12777</strain>
    </source>
</reference>
<comment type="caution">
    <text evidence="1">The sequence shown here is derived from an EMBL/GenBank/DDBJ whole genome shotgun (WGS) entry which is preliminary data.</text>
</comment>
<organism evidence="1 2">
    <name type="scientific">Pullulanibacillus pueri</name>
    <dbReference type="NCBI Taxonomy" id="1437324"/>
    <lineage>
        <taxon>Bacteria</taxon>
        <taxon>Bacillati</taxon>
        <taxon>Bacillota</taxon>
        <taxon>Bacilli</taxon>
        <taxon>Bacillales</taxon>
        <taxon>Sporolactobacillaceae</taxon>
        <taxon>Pullulanibacillus</taxon>
    </lineage>
</organism>
<dbReference type="Pfam" id="PF20074">
    <property type="entry name" value="DUF6470"/>
    <property type="match status" value="1"/>
</dbReference>